<dbReference type="EMBL" id="KL197738">
    <property type="protein sequence ID" value="KDQ52776.1"/>
    <property type="molecule type" value="Genomic_DNA"/>
</dbReference>
<dbReference type="PANTHER" id="PTHR31681:SF3">
    <property type="entry name" value="OS04G0690100 PROTEIN"/>
    <property type="match status" value="1"/>
</dbReference>
<evidence type="ECO:0000259" key="1">
    <source>
        <dbReference type="Pfam" id="PF00644"/>
    </source>
</evidence>
<dbReference type="SUPFAM" id="SSF56399">
    <property type="entry name" value="ADP-ribosylation"/>
    <property type="match status" value="1"/>
</dbReference>
<dbReference type="Gene3D" id="3.90.228.10">
    <property type="match status" value="1"/>
</dbReference>
<organism evidence="2 3">
    <name type="scientific">Jaapia argillacea MUCL 33604</name>
    <dbReference type="NCBI Taxonomy" id="933084"/>
    <lineage>
        <taxon>Eukaryota</taxon>
        <taxon>Fungi</taxon>
        <taxon>Dikarya</taxon>
        <taxon>Basidiomycota</taxon>
        <taxon>Agaricomycotina</taxon>
        <taxon>Agaricomycetes</taxon>
        <taxon>Agaricomycetidae</taxon>
        <taxon>Jaapiales</taxon>
        <taxon>Jaapiaceae</taxon>
        <taxon>Jaapia</taxon>
    </lineage>
</organism>
<protein>
    <recommendedName>
        <fullName evidence="1">PARP catalytic domain-containing protein</fullName>
    </recommendedName>
</protein>
<dbReference type="AlphaFoldDB" id="A0A067PR34"/>
<dbReference type="PANTHER" id="PTHR31681">
    <property type="entry name" value="C2H2-LIKE ZINC FINGER PROTEIN"/>
    <property type="match status" value="1"/>
</dbReference>
<gene>
    <name evidence="2" type="ORF">JAAARDRAFT_40057</name>
</gene>
<reference evidence="3" key="1">
    <citation type="journal article" date="2014" name="Proc. Natl. Acad. Sci. U.S.A.">
        <title>Extensive sampling of basidiomycete genomes demonstrates inadequacy of the white-rot/brown-rot paradigm for wood decay fungi.</title>
        <authorList>
            <person name="Riley R."/>
            <person name="Salamov A.A."/>
            <person name="Brown D.W."/>
            <person name="Nagy L.G."/>
            <person name="Floudas D."/>
            <person name="Held B.W."/>
            <person name="Levasseur A."/>
            <person name="Lombard V."/>
            <person name="Morin E."/>
            <person name="Otillar R."/>
            <person name="Lindquist E.A."/>
            <person name="Sun H."/>
            <person name="LaButti K.M."/>
            <person name="Schmutz J."/>
            <person name="Jabbour D."/>
            <person name="Luo H."/>
            <person name="Baker S.E."/>
            <person name="Pisabarro A.G."/>
            <person name="Walton J.D."/>
            <person name="Blanchette R.A."/>
            <person name="Henrissat B."/>
            <person name="Martin F."/>
            <person name="Cullen D."/>
            <person name="Hibbett D.S."/>
            <person name="Grigoriev I.V."/>
        </authorList>
    </citation>
    <scope>NUCLEOTIDE SEQUENCE [LARGE SCALE GENOMIC DNA]</scope>
    <source>
        <strain evidence="3">MUCL 33604</strain>
    </source>
</reference>
<dbReference type="Proteomes" id="UP000027265">
    <property type="component" value="Unassembled WGS sequence"/>
</dbReference>
<proteinExistence type="predicted"/>
<name>A0A067PR34_9AGAM</name>
<feature type="domain" description="PARP catalytic" evidence="1">
    <location>
        <begin position="29"/>
        <end position="204"/>
    </location>
</feature>
<dbReference type="InParanoid" id="A0A067PR34"/>
<dbReference type="OrthoDB" id="9514740at2759"/>
<accession>A0A067PR34</accession>
<evidence type="ECO:0000313" key="2">
    <source>
        <dbReference type="EMBL" id="KDQ52776.1"/>
    </source>
</evidence>
<dbReference type="GO" id="GO:0003950">
    <property type="term" value="F:NAD+ poly-ADP-ribosyltransferase activity"/>
    <property type="evidence" value="ECO:0007669"/>
    <property type="project" value="InterPro"/>
</dbReference>
<keyword evidence="3" id="KW-1185">Reference proteome</keyword>
<sequence length="256" mass="29179">MAIDDFSLEHHKHHSPRKARLVYLEPTDEEYLQLENCFQTGWKHPDKRKYSVRGVFKVLSPDEHLEPYLNYRSAVEGSLPYKSLQSPGNECLLFHGTNRACLLGEEPDNVRLCFLSECSLCRIIQRSFDVSKCGSKHKFTRFGTGIYTTACSSKADDYSFNGSENAKLRVLLVNRVVVGRPFKKRRNATTFCRAPAGYHSVIGEPGEDLNYEETVVYSNDAIRPAYLVVYGDPPVKIEKHKFRTFVTSLFKTPLAS</sequence>
<dbReference type="InterPro" id="IPR012317">
    <property type="entry name" value="Poly(ADP-ribose)pol_cat_dom"/>
</dbReference>
<dbReference type="STRING" id="933084.A0A067PR34"/>
<dbReference type="HOGENOM" id="CLU_039434_1_1_1"/>
<evidence type="ECO:0000313" key="3">
    <source>
        <dbReference type="Proteomes" id="UP000027265"/>
    </source>
</evidence>
<dbReference type="Pfam" id="PF00644">
    <property type="entry name" value="PARP"/>
    <property type="match status" value="1"/>
</dbReference>